<evidence type="ECO:0000313" key="3">
    <source>
        <dbReference type="Proteomes" id="UP000253664"/>
    </source>
</evidence>
<organism evidence="2 3">
    <name type="scientific">Ophiocordyceps polyrhachis-furcata BCC 54312</name>
    <dbReference type="NCBI Taxonomy" id="1330021"/>
    <lineage>
        <taxon>Eukaryota</taxon>
        <taxon>Fungi</taxon>
        <taxon>Dikarya</taxon>
        <taxon>Ascomycota</taxon>
        <taxon>Pezizomycotina</taxon>
        <taxon>Sordariomycetes</taxon>
        <taxon>Hypocreomycetidae</taxon>
        <taxon>Hypocreales</taxon>
        <taxon>Ophiocordycipitaceae</taxon>
        <taxon>Ophiocordyceps</taxon>
    </lineage>
</organism>
<reference evidence="2 3" key="1">
    <citation type="journal article" date="2015" name="BMC Genomics">
        <title>Insights from the genome of Ophiocordyceps polyrhachis-furcata to pathogenicity and host specificity in insect fungi.</title>
        <authorList>
            <person name="Wichadakul D."/>
            <person name="Kobmoo N."/>
            <person name="Ingsriswang S."/>
            <person name="Tangphatsornruang S."/>
            <person name="Chantasingh D."/>
            <person name="Luangsa-ard J.J."/>
            <person name="Eurwilaichitr L."/>
        </authorList>
    </citation>
    <scope>NUCLEOTIDE SEQUENCE [LARGE SCALE GENOMIC DNA]</scope>
    <source>
        <strain evidence="2 3">BCC 54312</strain>
    </source>
</reference>
<dbReference type="Proteomes" id="UP000253664">
    <property type="component" value="Unassembled WGS sequence"/>
</dbReference>
<sequence>MVSRLATREFPHLDGWHFPTSRHSRSSSLFIYSIFGLSSPDGEAFQDNAVLTPLNAVASRRSMLSTRPLNSGGWYIDTSLSKTSSSDNQPLVATRESESETNGSSLPTRQKANPSIPRNWRGGNPGLMSSSQSHRFQFPLLGTTLGTVMVLPLVECCRWQETALLCGFSCDLLYPLYFDPAIQVGAFFSTLGSHLIK</sequence>
<feature type="region of interest" description="Disordered" evidence="1">
    <location>
        <begin position="81"/>
        <end position="124"/>
    </location>
</feature>
<name>A0A367L484_9HYPO</name>
<keyword evidence="3" id="KW-1185">Reference proteome</keyword>
<comment type="caution">
    <text evidence="2">The sequence shown here is derived from an EMBL/GenBank/DDBJ whole genome shotgun (WGS) entry which is preliminary data.</text>
</comment>
<feature type="compositionally biased region" description="Polar residues" evidence="1">
    <location>
        <begin position="100"/>
        <end position="113"/>
    </location>
</feature>
<protein>
    <submittedName>
        <fullName evidence="2">Uncharacterized protein</fullName>
    </submittedName>
</protein>
<proteinExistence type="predicted"/>
<dbReference type="EMBL" id="LKCN02000016">
    <property type="protein sequence ID" value="RCI09234.1"/>
    <property type="molecule type" value="Genomic_DNA"/>
</dbReference>
<accession>A0A367L484</accession>
<evidence type="ECO:0000256" key="1">
    <source>
        <dbReference type="SAM" id="MobiDB-lite"/>
    </source>
</evidence>
<gene>
    <name evidence="2" type="ORF">L249_1404</name>
</gene>
<dbReference type="AlphaFoldDB" id="A0A367L484"/>
<evidence type="ECO:0000313" key="2">
    <source>
        <dbReference type="EMBL" id="RCI09234.1"/>
    </source>
</evidence>
<feature type="compositionally biased region" description="Polar residues" evidence="1">
    <location>
        <begin position="81"/>
        <end position="91"/>
    </location>
</feature>